<dbReference type="RefSeq" id="WP_076979235.1">
    <property type="nucleotide sequence ID" value="NZ_CP019124.1"/>
</dbReference>
<dbReference type="InterPro" id="IPR011990">
    <property type="entry name" value="TPR-like_helical_dom_sf"/>
</dbReference>
<dbReference type="SUPFAM" id="SSF48452">
    <property type="entry name" value="TPR-like"/>
    <property type="match status" value="1"/>
</dbReference>
<keyword evidence="3" id="KW-1185">Reference proteome</keyword>
<organism evidence="2 3">
    <name type="scientific">Brevirhabdus pacifica</name>
    <dbReference type="NCBI Taxonomy" id="1267768"/>
    <lineage>
        <taxon>Bacteria</taxon>
        <taxon>Pseudomonadati</taxon>
        <taxon>Pseudomonadota</taxon>
        <taxon>Alphaproteobacteria</taxon>
        <taxon>Rhodobacterales</taxon>
        <taxon>Paracoccaceae</taxon>
        <taxon>Brevirhabdus</taxon>
    </lineage>
</organism>
<reference evidence="2 3" key="1">
    <citation type="submission" date="2017-01" db="EMBL/GenBank/DDBJ databases">
        <title>Genomic analysis of Xuhuaishuia manganoxidans DY6-4.</title>
        <authorList>
            <person name="Wang X."/>
        </authorList>
    </citation>
    <scope>NUCLEOTIDE SEQUENCE [LARGE SCALE GENOMIC DNA]</scope>
    <source>
        <strain evidence="2 3">DY6-4</strain>
    </source>
</reference>
<dbReference type="STRING" id="1267768.BV394_05350"/>
<dbReference type="AlphaFoldDB" id="A0A1U7DGV4"/>
<dbReference type="EMBL" id="CP019124">
    <property type="protein sequence ID" value="APX89212.1"/>
    <property type="molecule type" value="Genomic_DNA"/>
</dbReference>
<sequence length="641" mass="69323">MAGPPDDGFRPLSVAGADAPAQATGDPLPPGARDLSAYQRASFIDDRHRLATRLVEASEAVAAGRAPLSLLSEARLNLAEFYTAHVMLAEARSLLRPLDLAAMPPVLAGRVLAQRAAVSLLAGDRPVRPEPLGPEWKAWPDQPLWKVLSHALARAVPDEAPVMALIPEDPTAASDLWEEAEPEKAAPAVAQPAPPVEGRPTPADLAAAVARLSAFPAPFVEAVLPGLLELAIDLRSWGVARDLARRFDDHAALRDGESYYYLLGRAAEAGDARLVAFDNYVRASEGMGRDAQRARLALVSLGLASRSLRPEEARDLMAEAKGMWRGDELAVTTLRRLARIELSLGNPLEALLAYGEVIVNYPGHSDAPLIRQKANVLLDQFYDAGARGELPLSEFLTGHRRLAIHYRFEDDFARHAESFADTLLAAGATSVASAEYDAVHDYLSVSRDLGLQDIPEARTDALRIKQIRALIAGGQHEEAAMLLSQARVGASPEQEQRLALLAARIYALVDDRSALLATRLVEPTPGYKRLMAEARFANTDWAAARDTYRDLWLAEGNGFPFRDAISLLLAAHRSGDVELTRELARAFPALTDVPQWAEIAQGLTEPAAAVDPLASDGVRSRMERAGRTLDNLATIEEGILR</sequence>
<dbReference type="Proteomes" id="UP000187266">
    <property type="component" value="Chromosome"/>
</dbReference>
<accession>A0A1U7DGV4</accession>
<evidence type="ECO:0008006" key="4">
    <source>
        <dbReference type="Google" id="ProtNLM"/>
    </source>
</evidence>
<protein>
    <recommendedName>
        <fullName evidence="4">Tetratricopeptide repeat protein</fullName>
    </recommendedName>
</protein>
<evidence type="ECO:0000256" key="1">
    <source>
        <dbReference type="SAM" id="MobiDB-lite"/>
    </source>
</evidence>
<proteinExistence type="predicted"/>
<evidence type="ECO:0000313" key="3">
    <source>
        <dbReference type="Proteomes" id="UP000187266"/>
    </source>
</evidence>
<evidence type="ECO:0000313" key="2">
    <source>
        <dbReference type="EMBL" id="APX89212.1"/>
    </source>
</evidence>
<feature type="region of interest" description="Disordered" evidence="1">
    <location>
        <begin position="1"/>
        <end position="31"/>
    </location>
</feature>
<name>A0A1U7DGV4_9RHOB</name>
<gene>
    <name evidence="2" type="ORF">BV394_05350</name>
</gene>